<gene>
    <name evidence="1" type="ORF">HD596_005614</name>
</gene>
<dbReference type="Proteomes" id="UP000579153">
    <property type="component" value="Unassembled WGS sequence"/>
</dbReference>
<organism evidence="1 2">
    <name type="scientific">Nonomuraea jabiensis</name>
    <dbReference type="NCBI Taxonomy" id="882448"/>
    <lineage>
        <taxon>Bacteria</taxon>
        <taxon>Bacillati</taxon>
        <taxon>Actinomycetota</taxon>
        <taxon>Actinomycetes</taxon>
        <taxon>Streptosporangiales</taxon>
        <taxon>Streptosporangiaceae</taxon>
        <taxon>Nonomuraea</taxon>
    </lineage>
</organism>
<dbReference type="RefSeq" id="WP_246554904.1">
    <property type="nucleotide sequence ID" value="NZ_JACHMB010000001.1"/>
</dbReference>
<keyword evidence="2" id="KW-1185">Reference proteome</keyword>
<comment type="caution">
    <text evidence="1">The sequence shown here is derived from an EMBL/GenBank/DDBJ whole genome shotgun (WGS) entry which is preliminary data.</text>
</comment>
<evidence type="ECO:0000313" key="2">
    <source>
        <dbReference type="Proteomes" id="UP000579153"/>
    </source>
</evidence>
<proteinExistence type="predicted"/>
<reference evidence="1 2" key="1">
    <citation type="submission" date="2020-08" db="EMBL/GenBank/DDBJ databases">
        <title>Sequencing the genomes of 1000 actinobacteria strains.</title>
        <authorList>
            <person name="Klenk H.-P."/>
        </authorList>
    </citation>
    <scope>NUCLEOTIDE SEQUENCE [LARGE SCALE GENOMIC DNA]</scope>
    <source>
        <strain evidence="1 2">DSM 45507</strain>
    </source>
</reference>
<accession>A0A7W9LCS4</accession>
<dbReference type="EMBL" id="JACHMB010000001">
    <property type="protein sequence ID" value="MBB5778858.1"/>
    <property type="molecule type" value="Genomic_DNA"/>
</dbReference>
<sequence length="39" mass="4089">MTPQATHALGRSVTVAAGGVELFTYVYSPDTPVLESPKP</sequence>
<name>A0A7W9LCS4_9ACTN</name>
<protein>
    <submittedName>
        <fullName evidence="1">Uncharacterized protein</fullName>
    </submittedName>
</protein>
<dbReference type="AlphaFoldDB" id="A0A7W9LCS4"/>
<evidence type="ECO:0000313" key="1">
    <source>
        <dbReference type="EMBL" id="MBB5778858.1"/>
    </source>
</evidence>